<dbReference type="SUPFAM" id="SSF54695">
    <property type="entry name" value="POZ domain"/>
    <property type="match status" value="1"/>
</dbReference>
<dbReference type="InterPro" id="IPR011333">
    <property type="entry name" value="SKP1/BTB/POZ_sf"/>
</dbReference>
<dbReference type="SUPFAM" id="SSF46689">
    <property type="entry name" value="Homeodomain-like"/>
    <property type="match status" value="1"/>
</dbReference>
<keyword evidence="6" id="KW-1185">Reference proteome</keyword>
<reference evidence="5 6" key="1">
    <citation type="submission" date="2015-12" db="EMBL/GenBank/DDBJ databases">
        <title>The genome of Folsomia candida.</title>
        <authorList>
            <person name="Faddeeva A."/>
            <person name="Derks M.F."/>
            <person name="Anvar Y."/>
            <person name="Smit S."/>
            <person name="Van Straalen N."/>
            <person name="Roelofs D."/>
        </authorList>
    </citation>
    <scope>NUCLEOTIDE SEQUENCE [LARGE SCALE GENOMIC DNA]</scope>
    <source>
        <strain evidence="5 6">VU population</strain>
        <tissue evidence="5">Whole body</tissue>
    </source>
</reference>
<dbReference type="PANTHER" id="PTHR23110:SF109">
    <property type="entry name" value="FI07618P-RELATED"/>
    <property type="match status" value="1"/>
</dbReference>
<feature type="region of interest" description="Disordered" evidence="3">
    <location>
        <begin position="439"/>
        <end position="481"/>
    </location>
</feature>
<name>A0A226EYY2_FOLCA</name>
<evidence type="ECO:0000313" key="5">
    <source>
        <dbReference type="EMBL" id="OXA62324.1"/>
    </source>
</evidence>
<feature type="region of interest" description="Disordered" evidence="3">
    <location>
        <begin position="145"/>
        <end position="209"/>
    </location>
</feature>
<feature type="domain" description="BTB" evidence="4">
    <location>
        <begin position="38"/>
        <end position="104"/>
    </location>
</feature>
<proteinExistence type="predicted"/>
<evidence type="ECO:0000313" key="6">
    <source>
        <dbReference type="Proteomes" id="UP000198287"/>
    </source>
</evidence>
<dbReference type="SMART" id="SM00225">
    <property type="entry name" value="BTB"/>
    <property type="match status" value="1"/>
</dbReference>
<evidence type="ECO:0000256" key="3">
    <source>
        <dbReference type="SAM" id="MobiDB-lite"/>
    </source>
</evidence>
<feature type="region of interest" description="Disordered" evidence="3">
    <location>
        <begin position="398"/>
        <end position="417"/>
    </location>
</feature>
<comment type="caution">
    <text evidence="5">The sequence shown here is derived from an EMBL/GenBank/DDBJ whole genome shotgun (WGS) entry which is preliminary data.</text>
</comment>
<dbReference type="GO" id="GO:0005634">
    <property type="term" value="C:nucleus"/>
    <property type="evidence" value="ECO:0007669"/>
    <property type="project" value="UniProtKB-SubCell"/>
</dbReference>
<dbReference type="InterPro" id="IPR051095">
    <property type="entry name" value="Dros_DevTransReg"/>
</dbReference>
<dbReference type="Proteomes" id="UP000198287">
    <property type="component" value="Unassembled WGS sequence"/>
</dbReference>
<feature type="compositionally biased region" description="Basic residues" evidence="3">
    <location>
        <begin position="237"/>
        <end position="248"/>
    </location>
</feature>
<feature type="compositionally biased region" description="Acidic residues" evidence="3">
    <location>
        <begin position="443"/>
        <end position="452"/>
    </location>
</feature>
<feature type="region of interest" description="Disordered" evidence="3">
    <location>
        <begin position="235"/>
        <end position="264"/>
    </location>
</feature>
<dbReference type="OMA" id="YMSKDDN"/>
<gene>
    <name evidence="5" type="ORF">Fcan01_02077</name>
</gene>
<dbReference type="STRING" id="158441.A0A226EYY2"/>
<organism evidence="5 6">
    <name type="scientific">Folsomia candida</name>
    <name type="common">Springtail</name>
    <dbReference type="NCBI Taxonomy" id="158441"/>
    <lineage>
        <taxon>Eukaryota</taxon>
        <taxon>Metazoa</taxon>
        <taxon>Ecdysozoa</taxon>
        <taxon>Arthropoda</taxon>
        <taxon>Hexapoda</taxon>
        <taxon>Collembola</taxon>
        <taxon>Entomobryomorpha</taxon>
        <taxon>Isotomoidea</taxon>
        <taxon>Isotomidae</taxon>
        <taxon>Proisotominae</taxon>
        <taxon>Folsomia</taxon>
    </lineage>
</organism>
<dbReference type="OrthoDB" id="6365358at2759"/>
<evidence type="ECO:0000256" key="1">
    <source>
        <dbReference type="ARBA" id="ARBA00004123"/>
    </source>
</evidence>
<dbReference type="GO" id="GO:0006357">
    <property type="term" value="P:regulation of transcription by RNA polymerase II"/>
    <property type="evidence" value="ECO:0007669"/>
    <property type="project" value="TreeGrafter"/>
</dbReference>
<protein>
    <submittedName>
        <fullName evidence="5">Protein bric-a-brac 2</fullName>
    </submittedName>
</protein>
<comment type="subcellular location">
    <subcellularLocation>
        <location evidence="1">Nucleus</location>
    </subcellularLocation>
</comment>
<dbReference type="Gene3D" id="3.30.710.10">
    <property type="entry name" value="Potassium Channel Kv1.1, Chain A"/>
    <property type="match status" value="1"/>
</dbReference>
<dbReference type="Pfam" id="PF00651">
    <property type="entry name" value="BTB"/>
    <property type="match status" value="1"/>
</dbReference>
<accession>A0A226EYY2</accession>
<dbReference type="InterPro" id="IPR009057">
    <property type="entry name" value="Homeodomain-like_sf"/>
</dbReference>
<feature type="compositionally biased region" description="Low complexity" evidence="3">
    <location>
        <begin position="193"/>
        <end position="209"/>
    </location>
</feature>
<keyword evidence="2" id="KW-0539">Nucleus</keyword>
<feature type="compositionally biased region" description="Polar residues" evidence="3">
    <location>
        <begin position="404"/>
        <end position="417"/>
    </location>
</feature>
<dbReference type="InterPro" id="IPR000210">
    <property type="entry name" value="BTB/POZ_dom"/>
</dbReference>
<evidence type="ECO:0000256" key="2">
    <source>
        <dbReference type="ARBA" id="ARBA00023242"/>
    </source>
</evidence>
<dbReference type="PROSITE" id="PS50097">
    <property type="entry name" value="BTB"/>
    <property type="match status" value="1"/>
</dbReference>
<dbReference type="PANTHER" id="PTHR23110">
    <property type="entry name" value="BTB DOMAIN TRANSCRIPTION FACTOR"/>
    <property type="match status" value="1"/>
</dbReference>
<sequence length="481" mass="52890">MAQQQRGGGSHGYCLKWRFHSSNVLHMFNQLLLNESFTDVLVACEGKVIKCHKIVLSACSKYFEQVFCEYPLQNSTLVILKDMKFADVQAIIEFMYQGEINVAHDQLASLLKAAESLQVKGLADITGAGGGAGATAAAVTGNNKDDHAEFIGGDTGGEDSAPPSPPSICMEGNSDGGGSLQESPPKRKRGRPPMSMDDGMSMSMSTGPTQILTEGSQMYEEFPVGNLLDSHFALPARARKPNSNKRKTMMPGIGEIEQGDDDDNDDGDLGIMEGDDEVTEDDVQNIVKMTEYIEKGGSRPQFWEEPTTRKIMNAIRSKKMEMKSAAEILGVSYSTLYSRYRELHGYLKMPHHSDTNFNYYQVLNLLRAGQITLSDAAKRLNIHEKTLGAYLSSTITPKKPRVSITPSTSSNNDPQTFGMNLLEQVTLQGTQISNVLEKQQLNYDEDDDDSDHDQDHGPPPGSSLQQLEMKQEGDQGDGWSR</sequence>
<evidence type="ECO:0000259" key="4">
    <source>
        <dbReference type="PROSITE" id="PS50097"/>
    </source>
</evidence>
<dbReference type="AlphaFoldDB" id="A0A226EYY2"/>
<dbReference type="EMBL" id="LNIX01000001">
    <property type="protein sequence ID" value="OXA62324.1"/>
    <property type="molecule type" value="Genomic_DNA"/>
</dbReference>
<dbReference type="CDD" id="cd18315">
    <property type="entry name" value="BTB_POZ_BAB-like"/>
    <property type="match status" value="1"/>
</dbReference>